<dbReference type="RefSeq" id="WP_306270910.1">
    <property type="nucleotide sequence ID" value="NZ_CP130472.1"/>
</dbReference>
<dbReference type="EMBL" id="CP130472">
    <property type="protein sequence ID" value="WLS43436.1"/>
    <property type="molecule type" value="Genomic_DNA"/>
</dbReference>
<gene>
    <name evidence="1" type="ORF">Q3V37_18715</name>
</gene>
<evidence type="ECO:0000313" key="2">
    <source>
        <dbReference type="Proteomes" id="UP001235874"/>
    </source>
</evidence>
<dbReference type="Proteomes" id="UP001235874">
    <property type="component" value="Chromosome"/>
</dbReference>
<reference evidence="1 2" key="1">
    <citation type="submission" date="2023-07" db="EMBL/GenBank/DDBJ databases">
        <title>Micromonospora profundi TRM 95458 converts glycerol to a new osmotic compound.</title>
        <authorList>
            <person name="Lu D."/>
        </authorList>
    </citation>
    <scope>NUCLEOTIDE SEQUENCE [LARGE SCALE GENOMIC DNA]</scope>
    <source>
        <strain evidence="1 2">TRM95458</strain>
    </source>
</reference>
<dbReference type="AlphaFoldDB" id="A0AAJ6L172"/>
<proteinExistence type="predicted"/>
<organism evidence="1 2">
    <name type="scientific">Micromonospora profundi</name>
    <dbReference type="NCBI Taxonomy" id="1420889"/>
    <lineage>
        <taxon>Bacteria</taxon>
        <taxon>Bacillati</taxon>
        <taxon>Actinomycetota</taxon>
        <taxon>Actinomycetes</taxon>
        <taxon>Micromonosporales</taxon>
        <taxon>Micromonosporaceae</taxon>
        <taxon>Micromonospora</taxon>
    </lineage>
</organism>
<dbReference type="KEGG" id="mprn:Q3V37_18715"/>
<name>A0AAJ6L172_9ACTN</name>
<evidence type="ECO:0000313" key="1">
    <source>
        <dbReference type="EMBL" id="WLS43436.1"/>
    </source>
</evidence>
<sequence>MSPPIGRPLVMFTANPANASAAGPSRLLCKAVLSEAVESTWLSRRPPAVCSSCDIARSAVGSASGNSSPTV</sequence>
<accession>A0AAJ6L172</accession>
<protein>
    <submittedName>
        <fullName evidence="1">Uncharacterized protein</fullName>
    </submittedName>
</protein>
<keyword evidence="2" id="KW-1185">Reference proteome</keyword>